<dbReference type="KEGG" id="teq:TEQUI_0833"/>
<gene>
    <name evidence="2" type="ordered locus">TEQUI_0833</name>
</gene>
<proteinExistence type="predicted"/>
<keyword evidence="1" id="KW-1133">Transmembrane helix</keyword>
<keyword evidence="1" id="KW-0812">Transmembrane</keyword>
<sequence length="38" mass="4121">MFFVAYEARMAGAIGLFTLAIVAVLITAYVIVADKWGK</sequence>
<evidence type="ECO:0000256" key="1">
    <source>
        <dbReference type="SAM" id="Phobius"/>
    </source>
</evidence>
<accession>A0A654KH61</accession>
<reference evidence="2 3" key="1">
    <citation type="journal article" date="2011" name="J. Bacteriol.">
        <title>Genome sequence of Taylorella equigenitalis MCE9, the causative agent of contagious equine metritis.</title>
        <authorList>
            <person name="Hebert L."/>
            <person name="Moumen B."/>
            <person name="Duquesne F."/>
            <person name="Breuil M.F."/>
            <person name="Laugier C."/>
            <person name="Batto J.M."/>
            <person name="Renault P."/>
            <person name="Petry S."/>
        </authorList>
    </citation>
    <scope>NUCLEOTIDE SEQUENCE [LARGE SCALE GENOMIC DNA]</scope>
    <source>
        <strain evidence="2 3">MCE9</strain>
    </source>
</reference>
<dbReference type="EMBL" id="CP002456">
    <property type="protein sequence ID" value="ADU91771.1"/>
    <property type="molecule type" value="Genomic_DNA"/>
</dbReference>
<evidence type="ECO:0000313" key="3">
    <source>
        <dbReference type="Proteomes" id="UP000007472"/>
    </source>
</evidence>
<name>A0A654KH61_TAYEM</name>
<dbReference type="AlphaFoldDB" id="A0A654KH61"/>
<protein>
    <submittedName>
        <fullName evidence="2">Uncharacterized protein</fullName>
    </submittedName>
</protein>
<dbReference type="Proteomes" id="UP000007472">
    <property type="component" value="Chromosome"/>
</dbReference>
<feature type="transmembrane region" description="Helical" evidence="1">
    <location>
        <begin position="12"/>
        <end position="32"/>
    </location>
</feature>
<keyword evidence="1" id="KW-0472">Membrane</keyword>
<evidence type="ECO:0000313" key="2">
    <source>
        <dbReference type="EMBL" id="ADU91771.1"/>
    </source>
</evidence>
<organism evidence="2 3">
    <name type="scientific">Taylorella equigenitalis (strain MCE9)</name>
    <dbReference type="NCBI Taxonomy" id="937774"/>
    <lineage>
        <taxon>Bacteria</taxon>
        <taxon>Pseudomonadati</taxon>
        <taxon>Pseudomonadota</taxon>
        <taxon>Betaproteobacteria</taxon>
        <taxon>Burkholderiales</taxon>
        <taxon>Alcaligenaceae</taxon>
        <taxon>Taylorella</taxon>
    </lineage>
</organism>